<evidence type="ECO:0000313" key="3">
    <source>
        <dbReference type="Proteomes" id="UP000291116"/>
    </source>
</evidence>
<dbReference type="Pfam" id="PF12796">
    <property type="entry name" value="Ank_2"/>
    <property type="match status" value="1"/>
</dbReference>
<keyword evidence="1" id="KW-1133">Transmembrane helix</keyword>
<reference evidence="2 3" key="1">
    <citation type="submission" date="2019-01" db="EMBL/GenBank/DDBJ databases">
        <authorList>
            <person name="Ferrante I. M."/>
        </authorList>
    </citation>
    <scope>NUCLEOTIDE SEQUENCE [LARGE SCALE GENOMIC DNA]</scope>
    <source>
        <strain evidence="2 3">B856</strain>
    </source>
</reference>
<dbReference type="GO" id="GO:0045047">
    <property type="term" value="P:protein targeting to ER"/>
    <property type="evidence" value="ECO:0007669"/>
    <property type="project" value="InterPro"/>
</dbReference>
<dbReference type="GO" id="GO:0005739">
    <property type="term" value="C:mitochondrion"/>
    <property type="evidence" value="ECO:0007669"/>
    <property type="project" value="TreeGrafter"/>
</dbReference>
<sequence length="362" mass="39437">MAGPANPPGQPKGGFNKLFVMLPVMLAARKLDAEDPQTVQYLRMAYGSMQSLCVLVVLYTFMKASSIDDKKASNIVYIPAPPTPFADPEAKKKYTSSEYRAHVLSTARSLVGSTLFGICMTVGLHIYKGMAMGLAIQTIMGPFNLFENPLVKAILMGNGFRPEDKIFEEKDLQELTESDEVVDETGNVIPKHQLLASSKTQKAKKSQSPEDAFEELLLDTWDAGNGADVSKFVSAVTKKNCNQRSKGNEWTPLMILSGLTNKEDTASAIRKVIGMGGNPGVTDKDGWNCLHWAAFHGSLSAAKALYDYDASLLDVKDNEGKLPLEMAQQEDNKEVAKYLEEVTATAAASKTDGGDEGIRKRK</sequence>
<protein>
    <submittedName>
        <fullName evidence="2">Uncharacterized protein</fullName>
    </submittedName>
</protein>
<accession>A0A448ZR54</accession>
<organism evidence="2 3">
    <name type="scientific">Pseudo-nitzschia multistriata</name>
    <dbReference type="NCBI Taxonomy" id="183589"/>
    <lineage>
        <taxon>Eukaryota</taxon>
        <taxon>Sar</taxon>
        <taxon>Stramenopiles</taxon>
        <taxon>Ochrophyta</taxon>
        <taxon>Bacillariophyta</taxon>
        <taxon>Bacillariophyceae</taxon>
        <taxon>Bacillariophycidae</taxon>
        <taxon>Bacillariales</taxon>
        <taxon>Bacillariaceae</taxon>
        <taxon>Pseudo-nitzschia</taxon>
    </lineage>
</organism>
<dbReference type="SUPFAM" id="SSF48403">
    <property type="entry name" value="Ankyrin repeat"/>
    <property type="match status" value="1"/>
</dbReference>
<feature type="transmembrane region" description="Helical" evidence="1">
    <location>
        <begin position="44"/>
        <end position="62"/>
    </location>
</feature>
<dbReference type="GO" id="GO:0005783">
    <property type="term" value="C:endoplasmic reticulum"/>
    <property type="evidence" value="ECO:0007669"/>
    <property type="project" value="InterPro"/>
</dbReference>
<evidence type="ECO:0000313" key="2">
    <source>
        <dbReference type="EMBL" id="VEU44535.1"/>
    </source>
</evidence>
<dbReference type="Gene3D" id="1.25.40.20">
    <property type="entry name" value="Ankyrin repeat-containing domain"/>
    <property type="match status" value="1"/>
</dbReference>
<dbReference type="SMART" id="SM00248">
    <property type="entry name" value="ANK"/>
    <property type="match status" value="2"/>
</dbReference>
<dbReference type="InterPro" id="IPR002110">
    <property type="entry name" value="Ankyrin_rpt"/>
</dbReference>
<keyword evidence="1" id="KW-0812">Transmembrane</keyword>
<name>A0A448ZR54_9STRA</name>
<proteinExistence type="predicted"/>
<evidence type="ECO:0000256" key="1">
    <source>
        <dbReference type="SAM" id="Phobius"/>
    </source>
</evidence>
<dbReference type="AlphaFoldDB" id="A0A448ZR54"/>
<gene>
    <name evidence="2" type="ORF">PSNMU_V1.4_AUG-EV-PASAV3_0115520</name>
</gene>
<dbReference type="PANTHER" id="PTHR28112">
    <property type="entry name" value="SRP-INDEPENDENT TARGETING PROTEIN 3"/>
    <property type="match status" value="1"/>
</dbReference>
<dbReference type="EMBL" id="CAACVS010000648">
    <property type="protein sequence ID" value="VEU44535.1"/>
    <property type="molecule type" value="Genomic_DNA"/>
</dbReference>
<dbReference type="OrthoDB" id="18139at2759"/>
<dbReference type="Proteomes" id="UP000291116">
    <property type="component" value="Unassembled WGS sequence"/>
</dbReference>
<dbReference type="InterPro" id="IPR036770">
    <property type="entry name" value="Ankyrin_rpt-contain_sf"/>
</dbReference>
<dbReference type="InterPro" id="IPR012098">
    <property type="entry name" value="SND3_fun"/>
</dbReference>
<keyword evidence="3" id="KW-1185">Reference proteome</keyword>
<dbReference type="Pfam" id="PF10032">
    <property type="entry name" value="Pho88"/>
    <property type="match status" value="1"/>
</dbReference>
<keyword evidence="1" id="KW-0472">Membrane</keyword>
<dbReference type="PANTHER" id="PTHR28112:SF1">
    <property type="entry name" value="SRP-INDEPENDENT TARGETING PROTEIN 3"/>
    <property type="match status" value="1"/>
</dbReference>